<dbReference type="InterPro" id="IPR050648">
    <property type="entry name" value="F-box_LRR-repeat"/>
</dbReference>
<dbReference type="STRING" id="68775.A0A5C3MEE6"/>
<feature type="region of interest" description="Disordered" evidence="5">
    <location>
        <begin position="655"/>
        <end position="682"/>
    </location>
</feature>
<feature type="domain" description="F-box" evidence="6">
    <location>
        <begin position="64"/>
        <end position="105"/>
    </location>
</feature>
<keyword evidence="4" id="KW-0687">Ribonucleoprotein</keyword>
<dbReference type="SUPFAM" id="SSF50249">
    <property type="entry name" value="Nucleic acid-binding proteins"/>
    <property type="match status" value="1"/>
</dbReference>
<evidence type="ECO:0000256" key="2">
    <source>
        <dbReference type="ARBA" id="ARBA00022786"/>
    </source>
</evidence>
<keyword evidence="8" id="KW-1185">Reference proteome</keyword>
<dbReference type="FunFam" id="2.40.50.140:FF:000025">
    <property type="entry name" value="40S ribosomal protein S28"/>
    <property type="match status" value="1"/>
</dbReference>
<dbReference type="PANTHER" id="PTHR13382:SF67">
    <property type="entry name" value="SCF E3 UBIQUITIN LIGASE COMPLEX F-BOX PROTEIN POF2"/>
    <property type="match status" value="1"/>
</dbReference>
<dbReference type="InterPro" id="IPR057207">
    <property type="entry name" value="FBXL15_LRR"/>
</dbReference>
<evidence type="ECO:0000259" key="6">
    <source>
        <dbReference type="SMART" id="SM00256"/>
    </source>
</evidence>
<dbReference type="PROSITE" id="PS00961">
    <property type="entry name" value="RIBOSOMAL_S28E"/>
    <property type="match status" value="1"/>
</dbReference>
<accession>A0A5C3MEE6</accession>
<dbReference type="Gene3D" id="3.80.10.10">
    <property type="entry name" value="Ribonuclease Inhibitor"/>
    <property type="match status" value="2"/>
</dbReference>
<feature type="compositionally biased region" description="Polar residues" evidence="5">
    <location>
        <begin position="655"/>
        <end position="669"/>
    </location>
</feature>
<dbReference type="CDD" id="cd04457">
    <property type="entry name" value="S1_S28E"/>
    <property type="match status" value="1"/>
</dbReference>
<dbReference type="InterPro" id="IPR001810">
    <property type="entry name" value="F-box_dom"/>
</dbReference>
<dbReference type="SMART" id="SM00256">
    <property type="entry name" value="FBOX"/>
    <property type="match status" value="1"/>
</dbReference>
<dbReference type="GO" id="GO:1990904">
    <property type="term" value="C:ribonucleoprotein complex"/>
    <property type="evidence" value="ECO:0007669"/>
    <property type="project" value="UniProtKB-KW"/>
</dbReference>
<keyword evidence="2" id="KW-0833">Ubl conjugation pathway</keyword>
<dbReference type="InterPro" id="IPR000289">
    <property type="entry name" value="Ribosomal_eS28"/>
</dbReference>
<proteinExistence type="inferred from homology"/>
<dbReference type="Proteomes" id="UP000308652">
    <property type="component" value="Unassembled WGS sequence"/>
</dbReference>
<dbReference type="SMART" id="SM00367">
    <property type="entry name" value="LRR_CC"/>
    <property type="match status" value="10"/>
</dbReference>
<dbReference type="Pfam" id="PF01200">
    <property type="entry name" value="Ribosomal_S28e"/>
    <property type="match status" value="1"/>
</dbReference>
<evidence type="ECO:0000256" key="5">
    <source>
        <dbReference type="SAM" id="MobiDB-lite"/>
    </source>
</evidence>
<dbReference type="AlphaFoldDB" id="A0A5C3MEE6"/>
<dbReference type="GO" id="GO:0006412">
    <property type="term" value="P:translation"/>
    <property type="evidence" value="ECO:0007669"/>
    <property type="project" value="InterPro"/>
</dbReference>
<sequence>MYNIRTPSSTSLSDDYDEDDLNKSAFFPDAHRMFVAPVPAQWSSKIHGTRHINQSTKESPMLHLPPEILIHILKHLPAPPDLFSCLRVSRTWCECAVELLWHKPAFPKSSTLNKMAQVLSKSNTTFTYARFIRRLNFLSLGPDLRKDIFSLFSKCDRLERLTLVNCKNIAADTLTTVLRSFPNLVAIDLTGVNETSNEAIIGLANVAKQLQGINLAGCSKVSDAGIMALANNCPLLRRVKLSGLDLVKDEPISALAKACPLLLEIDLNHCELITDSCVRDIWTYSAHMREMRLSHCPKLTDAAFPSHILIDPKSDVPNPFVRHIGDDLLPLFPSRTFDNLRMLDLTACSLLTDDAIDGIIAHAPKIRNLVLSKCSLLTDRTVENICKLGRHIHYLHLGHTNKITDRSVRTLARSCTRLRYVDFANCTLLTDMSVFELSALPKLRRIGLVRVNNLTDEAIYSLAERHATLERIHLSYCDQISVMAIHFLLLKLHKLTHLSLTGVPAFRQPELQRFCREAPRDFNSVQRLAFCVYSGKGVSQLRAYLTELFDRITELNGTDDTEVEDDYDGAAYQEEDTPEPEVEPDVEAEEEDPIPDMRNITLTRGTWEHVPPQPQPQESSSRRVRAVTLPASSSHSPAAEAVPQTDLQIATSHLNSRVQGAPSTASNSARRSRGIAQPNRNVGDILPIVEASSSHAPSDAASNHSNSNGSGAGFYRAYAETAIAVPEIGHGRGALGATPGQHPMRREQGTRQHRHQPLVESNASSAASPHGGHGVIRPPTNQNIGSATVAHNSPYSEAASPRDGVSVSPTTHELHASVQNALNGTPNGTRGRAEVREGERGRARSAKRTLRNTLNAAEHYARSHLFRGSGSHDGRDGEGSGSGAGDSSKAPVKLAKVIKVLGRTGSRGGVTQVRVEFMDDTSRTIIRNVKGPVREEDILALLESEREARRLR</sequence>
<evidence type="ECO:0000313" key="7">
    <source>
        <dbReference type="EMBL" id="TFK43722.1"/>
    </source>
</evidence>
<dbReference type="InterPro" id="IPR006553">
    <property type="entry name" value="Leu-rich_rpt_Cys-con_subtyp"/>
</dbReference>
<feature type="region of interest" description="Disordered" evidence="5">
    <location>
        <begin position="572"/>
        <end position="642"/>
    </location>
</feature>
<dbReference type="InterPro" id="IPR012340">
    <property type="entry name" value="NA-bd_OB-fold"/>
</dbReference>
<dbReference type="Pfam" id="PF25372">
    <property type="entry name" value="DUF7885"/>
    <property type="match status" value="2"/>
</dbReference>
<dbReference type="GO" id="GO:0005737">
    <property type="term" value="C:cytoplasm"/>
    <property type="evidence" value="ECO:0007669"/>
    <property type="project" value="TreeGrafter"/>
</dbReference>
<gene>
    <name evidence="7" type="ORF">BDQ12DRAFT_718915</name>
</gene>
<dbReference type="PANTHER" id="PTHR13382">
    <property type="entry name" value="MITOCHONDRIAL ATP SYNTHASE COUPLING FACTOR B"/>
    <property type="match status" value="1"/>
</dbReference>
<name>A0A5C3MEE6_9AGAR</name>
<evidence type="ECO:0000256" key="3">
    <source>
        <dbReference type="ARBA" id="ARBA00022980"/>
    </source>
</evidence>
<feature type="region of interest" description="Disordered" evidence="5">
    <location>
        <begin position="864"/>
        <end position="890"/>
    </location>
</feature>
<dbReference type="OrthoDB" id="10257471at2759"/>
<dbReference type="InterPro" id="IPR032675">
    <property type="entry name" value="LRR_dom_sf"/>
</dbReference>
<feature type="region of interest" description="Disordered" evidence="5">
    <location>
        <begin position="730"/>
        <end position="788"/>
    </location>
</feature>
<comment type="similarity">
    <text evidence="1">Belongs to the eukaryotic ribosomal protein eS28 family.</text>
</comment>
<dbReference type="InterPro" id="IPR036047">
    <property type="entry name" value="F-box-like_dom_sf"/>
</dbReference>
<dbReference type="HAMAP" id="MF_00292">
    <property type="entry name" value="Ribosomal_eS28"/>
    <property type="match status" value="1"/>
</dbReference>
<organism evidence="7 8">
    <name type="scientific">Crucibulum laeve</name>
    <dbReference type="NCBI Taxonomy" id="68775"/>
    <lineage>
        <taxon>Eukaryota</taxon>
        <taxon>Fungi</taxon>
        <taxon>Dikarya</taxon>
        <taxon>Basidiomycota</taxon>
        <taxon>Agaricomycotina</taxon>
        <taxon>Agaricomycetes</taxon>
        <taxon>Agaricomycetidae</taxon>
        <taxon>Agaricales</taxon>
        <taxon>Agaricineae</taxon>
        <taxon>Nidulariaceae</taxon>
        <taxon>Crucibulum</taxon>
    </lineage>
</organism>
<dbReference type="InterPro" id="IPR028626">
    <property type="entry name" value="Ribosomal_eS28_CS"/>
</dbReference>
<feature type="region of interest" description="Disordered" evidence="5">
    <location>
        <begin position="818"/>
        <end position="849"/>
    </location>
</feature>
<evidence type="ECO:0000256" key="4">
    <source>
        <dbReference type="ARBA" id="ARBA00023274"/>
    </source>
</evidence>
<evidence type="ECO:0000313" key="8">
    <source>
        <dbReference type="Proteomes" id="UP000308652"/>
    </source>
</evidence>
<protein>
    <recommendedName>
        <fullName evidence="6">F-box domain-containing protein</fullName>
    </recommendedName>
</protein>
<feature type="compositionally biased region" description="Polar residues" evidence="5">
    <location>
        <begin position="779"/>
        <end position="788"/>
    </location>
</feature>
<dbReference type="Pfam" id="PF12937">
    <property type="entry name" value="F-box-like"/>
    <property type="match status" value="1"/>
</dbReference>
<dbReference type="SUPFAM" id="SSF81383">
    <property type="entry name" value="F-box domain"/>
    <property type="match status" value="1"/>
</dbReference>
<reference evidence="7 8" key="1">
    <citation type="journal article" date="2019" name="Nat. Ecol. Evol.">
        <title>Megaphylogeny resolves global patterns of mushroom evolution.</title>
        <authorList>
            <person name="Varga T."/>
            <person name="Krizsan K."/>
            <person name="Foldi C."/>
            <person name="Dima B."/>
            <person name="Sanchez-Garcia M."/>
            <person name="Sanchez-Ramirez S."/>
            <person name="Szollosi G.J."/>
            <person name="Szarkandi J.G."/>
            <person name="Papp V."/>
            <person name="Albert L."/>
            <person name="Andreopoulos W."/>
            <person name="Angelini C."/>
            <person name="Antonin V."/>
            <person name="Barry K.W."/>
            <person name="Bougher N.L."/>
            <person name="Buchanan P."/>
            <person name="Buyck B."/>
            <person name="Bense V."/>
            <person name="Catcheside P."/>
            <person name="Chovatia M."/>
            <person name="Cooper J."/>
            <person name="Damon W."/>
            <person name="Desjardin D."/>
            <person name="Finy P."/>
            <person name="Geml J."/>
            <person name="Haridas S."/>
            <person name="Hughes K."/>
            <person name="Justo A."/>
            <person name="Karasinski D."/>
            <person name="Kautmanova I."/>
            <person name="Kiss B."/>
            <person name="Kocsube S."/>
            <person name="Kotiranta H."/>
            <person name="LaButti K.M."/>
            <person name="Lechner B.E."/>
            <person name="Liimatainen K."/>
            <person name="Lipzen A."/>
            <person name="Lukacs Z."/>
            <person name="Mihaltcheva S."/>
            <person name="Morgado L.N."/>
            <person name="Niskanen T."/>
            <person name="Noordeloos M.E."/>
            <person name="Ohm R.A."/>
            <person name="Ortiz-Santana B."/>
            <person name="Ovrebo C."/>
            <person name="Racz N."/>
            <person name="Riley R."/>
            <person name="Savchenko A."/>
            <person name="Shiryaev A."/>
            <person name="Soop K."/>
            <person name="Spirin V."/>
            <person name="Szebenyi C."/>
            <person name="Tomsovsky M."/>
            <person name="Tulloss R.E."/>
            <person name="Uehling J."/>
            <person name="Grigoriev I.V."/>
            <person name="Vagvolgyi C."/>
            <person name="Papp T."/>
            <person name="Martin F.M."/>
            <person name="Miettinen O."/>
            <person name="Hibbett D.S."/>
            <person name="Nagy L.G."/>
        </authorList>
    </citation>
    <scope>NUCLEOTIDE SEQUENCE [LARGE SCALE GENOMIC DNA]</scope>
    <source>
        <strain evidence="7 8">CBS 166.37</strain>
    </source>
</reference>
<feature type="compositionally biased region" description="Basic and acidic residues" evidence="5">
    <location>
        <begin position="831"/>
        <end position="842"/>
    </location>
</feature>
<dbReference type="GO" id="GO:0005840">
    <property type="term" value="C:ribosome"/>
    <property type="evidence" value="ECO:0007669"/>
    <property type="project" value="UniProtKB-KW"/>
</dbReference>
<feature type="compositionally biased region" description="Low complexity" evidence="5">
    <location>
        <begin position="630"/>
        <end position="642"/>
    </location>
</feature>
<dbReference type="EMBL" id="ML213591">
    <property type="protein sequence ID" value="TFK43722.1"/>
    <property type="molecule type" value="Genomic_DNA"/>
</dbReference>
<evidence type="ECO:0000256" key="1">
    <source>
        <dbReference type="ARBA" id="ARBA00005943"/>
    </source>
</evidence>
<keyword evidence="3" id="KW-0689">Ribosomal protein</keyword>
<dbReference type="GO" id="GO:0003735">
    <property type="term" value="F:structural constituent of ribosome"/>
    <property type="evidence" value="ECO:0007669"/>
    <property type="project" value="InterPro"/>
</dbReference>
<dbReference type="CDD" id="cd09917">
    <property type="entry name" value="F-box_SF"/>
    <property type="match status" value="1"/>
</dbReference>
<dbReference type="SUPFAM" id="SSF52047">
    <property type="entry name" value="RNI-like"/>
    <property type="match status" value="2"/>
</dbReference>
<feature type="compositionally biased region" description="Polar residues" evidence="5">
    <location>
        <begin position="818"/>
        <end position="828"/>
    </location>
</feature>
<feature type="compositionally biased region" description="Acidic residues" evidence="5">
    <location>
        <begin position="572"/>
        <end position="594"/>
    </location>
</feature>
<dbReference type="Gene3D" id="2.40.50.140">
    <property type="entry name" value="Nucleic acid-binding proteins"/>
    <property type="match status" value="1"/>
</dbReference>